<dbReference type="AlphaFoldDB" id="A0A067Q420"/>
<dbReference type="EMBL" id="KL197712">
    <property type="protein sequence ID" value="KDQ61808.1"/>
    <property type="molecule type" value="Genomic_DNA"/>
</dbReference>
<evidence type="ECO:0000313" key="1">
    <source>
        <dbReference type="EMBL" id="KDQ61808.1"/>
    </source>
</evidence>
<keyword evidence="2" id="KW-1185">Reference proteome</keyword>
<reference evidence="2" key="1">
    <citation type="journal article" date="2014" name="Proc. Natl. Acad. Sci. U.S.A.">
        <title>Extensive sampling of basidiomycete genomes demonstrates inadequacy of the white-rot/brown-rot paradigm for wood decay fungi.</title>
        <authorList>
            <person name="Riley R."/>
            <person name="Salamov A.A."/>
            <person name="Brown D.W."/>
            <person name="Nagy L.G."/>
            <person name="Floudas D."/>
            <person name="Held B.W."/>
            <person name="Levasseur A."/>
            <person name="Lombard V."/>
            <person name="Morin E."/>
            <person name="Otillar R."/>
            <person name="Lindquist E.A."/>
            <person name="Sun H."/>
            <person name="LaButti K.M."/>
            <person name="Schmutz J."/>
            <person name="Jabbour D."/>
            <person name="Luo H."/>
            <person name="Baker S.E."/>
            <person name="Pisabarro A.G."/>
            <person name="Walton J.D."/>
            <person name="Blanchette R.A."/>
            <person name="Henrissat B."/>
            <person name="Martin F."/>
            <person name="Cullen D."/>
            <person name="Hibbett D.S."/>
            <person name="Grigoriev I.V."/>
        </authorList>
    </citation>
    <scope>NUCLEOTIDE SEQUENCE [LARGE SCALE GENOMIC DNA]</scope>
    <source>
        <strain evidence="2">MUCL 33604</strain>
    </source>
</reference>
<dbReference type="HOGENOM" id="CLU_066679_1_0_1"/>
<protein>
    <submittedName>
        <fullName evidence="1">Uncharacterized protein</fullName>
    </submittedName>
</protein>
<evidence type="ECO:0000313" key="2">
    <source>
        <dbReference type="Proteomes" id="UP000027265"/>
    </source>
</evidence>
<dbReference type="InParanoid" id="A0A067Q420"/>
<proteinExistence type="predicted"/>
<dbReference type="STRING" id="933084.A0A067Q420"/>
<gene>
    <name evidence="1" type="ORF">JAAARDRAFT_55133</name>
</gene>
<accession>A0A067Q420</accession>
<name>A0A067Q420_9AGAM</name>
<dbReference type="OrthoDB" id="3255261at2759"/>
<dbReference type="Proteomes" id="UP000027265">
    <property type="component" value="Unassembled WGS sequence"/>
</dbReference>
<organism evidence="1 2">
    <name type="scientific">Jaapia argillacea MUCL 33604</name>
    <dbReference type="NCBI Taxonomy" id="933084"/>
    <lineage>
        <taxon>Eukaryota</taxon>
        <taxon>Fungi</taxon>
        <taxon>Dikarya</taxon>
        <taxon>Basidiomycota</taxon>
        <taxon>Agaricomycotina</taxon>
        <taxon>Agaricomycetes</taxon>
        <taxon>Agaricomycetidae</taxon>
        <taxon>Jaapiales</taxon>
        <taxon>Jaapiaceae</taxon>
        <taxon>Jaapia</taxon>
    </lineage>
</organism>
<sequence>MKSPSRKYVDLILNASSKWGNWDPPRPVQVGDFGEVNAKTGDFEPQGNIYTYDFKDPTLQADIARYPPVIGKDENGWEITSRDVKRGEFSLALEAVIPGLAQATVKGKWEFRRGSGALLVMVRPRTTYMPAELLKPLANAPILKGKTISFVDEVVSCPAYYLCLSHKGGDSVSLALIGDMPMPAGPVVGGTAADAKWWTEATAGNFRHACDINGSHVYTPLFRLKRKSVRAWPWREGEKPLNEEELWVDRKQPWDQLDENGEEIPFEDTVYNPTNL</sequence>